<dbReference type="Gene3D" id="2.60.120.10">
    <property type="entry name" value="Jelly Rolls"/>
    <property type="match status" value="1"/>
</dbReference>
<dbReference type="CDD" id="cd20302">
    <property type="entry name" value="cupin_DAD"/>
    <property type="match status" value="1"/>
</dbReference>
<dbReference type="Pfam" id="PF12973">
    <property type="entry name" value="Cupin_7"/>
    <property type="match status" value="1"/>
</dbReference>
<dbReference type="InterPro" id="IPR025979">
    <property type="entry name" value="ChrR-like_cupin_dom"/>
</dbReference>
<accession>A0ABX6IH24</accession>
<dbReference type="SUPFAM" id="SSF51182">
    <property type="entry name" value="RmlC-like cupins"/>
    <property type="match status" value="1"/>
</dbReference>
<keyword evidence="3" id="KW-1185">Reference proteome</keyword>
<gene>
    <name evidence="2" type="ORF">GII31_10080</name>
</gene>
<organism evidence="2 3">
    <name type="scientific">Gordonia pseudamarae</name>
    <dbReference type="NCBI Taxonomy" id="2831662"/>
    <lineage>
        <taxon>Bacteria</taxon>
        <taxon>Bacillati</taxon>
        <taxon>Actinomycetota</taxon>
        <taxon>Actinomycetes</taxon>
        <taxon>Mycobacteriales</taxon>
        <taxon>Gordoniaceae</taxon>
        <taxon>Gordonia</taxon>
    </lineage>
</organism>
<evidence type="ECO:0000259" key="1">
    <source>
        <dbReference type="Pfam" id="PF12973"/>
    </source>
</evidence>
<evidence type="ECO:0000313" key="3">
    <source>
        <dbReference type="Proteomes" id="UP001059836"/>
    </source>
</evidence>
<dbReference type="InterPro" id="IPR014710">
    <property type="entry name" value="RmlC-like_jellyroll"/>
</dbReference>
<sequence length="164" mass="17608">MTTMNIPPALTLDATDMPWAHGILAPGFSLQLLAADVENGFVVFNGRFQPGTVLPTHQHTGAVHGFTSAGRWFYQEYGDASMNVAGSYIFEPAGSVHTLETPADNTEITKATFVLYGALILIDGDGACTGIVDPTTTLAMYYNTLEQQGDRRPNLIRGGTADIR</sequence>
<name>A0ABX6IH24_9ACTN</name>
<dbReference type="EMBL" id="CP045809">
    <property type="protein sequence ID" value="QHN35178.1"/>
    <property type="molecule type" value="Genomic_DNA"/>
</dbReference>
<proteinExistence type="predicted"/>
<dbReference type="RefSeq" id="WP_213249159.1">
    <property type="nucleotide sequence ID" value="NZ_CP045806.1"/>
</dbReference>
<evidence type="ECO:0000313" key="2">
    <source>
        <dbReference type="EMBL" id="QHN35178.1"/>
    </source>
</evidence>
<protein>
    <recommendedName>
        <fullName evidence="1">ChrR-like cupin domain-containing protein</fullName>
    </recommendedName>
</protein>
<feature type="domain" description="ChrR-like cupin" evidence="1">
    <location>
        <begin position="11"/>
        <end position="107"/>
    </location>
</feature>
<reference evidence="2" key="1">
    <citation type="journal article" date="2021" name="Nat. Microbiol.">
        <title>Cocultivation of an ultrasmall environmental parasitic bacterium with lytic ability against bacteria associated with wastewater foams.</title>
        <authorList>
            <person name="Batinovic S."/>
            <person name="Rose J.J.A."/>
            <person name="Ratcliffe J."/>
            <person name="Seviour R.J."/>
            <person name="Petrovski S."/>
        </authorList>
    </citation>
    <scope>NUCLEOTIDE SEQUENCE</scope>
    <source>
        <strain evidence="2">CON9</strain>
    </source>
</reference>
<dbReference type="InterPro" id="IPR011051">
    <property type="entry name" value="RmlC_Cupin_sf"/>
</dbReference>
<dbReference type="Proteomes" id="UP001059836">
    <property type="component" value="Chromosome"/>
</dbReference>